<organism evidence="8 9">
    <name type="scientific">Flammeovirga yaeyamensis</name>
    <dbReference type="NCBI Taxonomy" id="367791"/>
    <lineage>
        <taxon>Bacteria</taxon>
        <taxon>Pseudomonadati</taxon>
        <taxon>Bacteroidota</taxon>
        <taxon>Cytophagia</taxon>
        <taxon>Cytophagales</taxon>
        <taxon>Flammeovirgaceae</taxon>
        <taxon>Flammeovirga</taxon>
    </lineage>
</organism>
<keyword evidence="9" id="KW-1185">Reference proteome</keyword>
<name>A0AAX1NBE8_9BACT</name>
<keyword evidence="5" id="KW-0966">Cell projection</keyword>
<evidence type="ECO:0000256" key="4">
    <source>
        <dbReference type="ARBA" id="ARBA00023069"/>
    </source>
</evidence>
<feature type="chain" id="PRO_5043802328" evidence="6">
    <location>
        <begin position="21"/>
        <end position="1070"/>
    </location>
</feature>
<dbReference type="RefSeq" id="WP_169662428.1">
    <property type="nucleotide sequence ID" value="NZ_CP076133.1"/>
</dbReference>
<evidence type="ECO:0000256" key="2">
    <source>
        <dbReference type="ARBA" id="ARBA00004496"/>
    </source>
</evidence>
<dbReference type="NCBIfam" id="NF012200">
    <property type="entry name" value="choice_anch_D"/>
    <property type="match status" value="3"/>
</dbReference>
<dbReference type="Pfam" id="PF22544">
    <property type="entry name" value="HYDIN_VesB_CFA65-like_Ig"/>
    <property type="match status" value="1"/>
</dbReference>
<reference evidence="8 9" key="1">
    <citation type="submission" date="2021-05" db="EMBL/GenBank/DDBJ databases">
        <title>Comparative genomic studies on the polysaccharide-degrading batcterial strains of the Flammeovirga genus.</title>
        <authorList>
            <person name="Zewei F."/>
            <person name="Zheng Z."/>
            <person name="Yu L."/>
            <person name="Ruyue G."/>
            <person name="Yanhong M."/>
            <person name="Yuanyuan C."/>
            <person name="Jingyan G."/>
            <person name="Wenjun H."/>
        </authorList>
    </citation>
    <scope>NUCLEOTIDE SEQUENCE [LARGE SCALE GENOMIC DNA]</scope>
    <source>
        <strain evidence="8 9">NBRC:100898</strain>
    </source>
</reference>
<evidence type="ECO:0000259" key="7">
    <source>
        <dbReference type="Pfam" id="PF22544"/>
    </source>
</evidence>
<feature type="signal peptide" evidence="6">
    <location>
        <begin position="1"/>
        <end position="20"/>
    </location>
</feature>
<feature type="domain" description="HYDIN/VesB/CFA65-like Ig-like" evidence="7">
    <location>
        <begin position="652"/>
        <end position="748"/>
    </location>
</feature>
<comment type="subcellular location">
    <subcellularLocation>
        <location evidence="1">Cell projection</location>
        <location evidence="1">Cilium</location>
    </subcellularLocation>
    <subcellularLocation>
        <location evidence="2">Cytoplasm</location>
    </subcellularLocation>
</comment>
<dbReference type="InterPro" id="IPR013783">
    <property type="entry name" value="Ig-like_fold"/>
</dbReference>
<evidence type="ECO:0000256" key="3">
    <source>
        <dbReference type="ARBA" id="ARBA00022490"/>
    </source>
</evidence>
<evidence type="ECO:0000313" key="9">
    <source>
        <dbReference type="Proteomes" id="UP000678679"/>
    </source>
</evidence>
<dbReference type="InterPro" id="IPR017853">
    <property type="entry name" value="GH"/>
</dbReference>
<keyword evidence="6" id="KW-0732">Signal</keyword>
<keyword evidence="4" id="KW-0969">Cilium</keyword>
<evidence type="ECO:0000256" key="1">
    <source>
        <dbReference type="ARBA" id="ARBA00004138"/>
    </source>
</evidence>
<dbReference type="Gene3D" id="2.60.40.10">
    <property type="entry name" value="Immunoglobulins"/>
    <property type="match status" value="4"/>
</dbReference>
<dbReference type="AlphaFoldDB" id="A0AAX1NBE8"/>
<dbReference type="KEGG" id="fya:KMW28_20835"/>
<accession>A0AAX1NBE8</accession>
<evidence type="ECO:0000256" key="5">
    <source>
        <dbReference type="ARBA" id="ARBA00023273"/>
    </source>
</evidence>
<protein>
    <submittedName>
        <fullName evidence="8">Choice-of-anchor D domain-containing protein</fullName>
    </submittedName>
</protein>
<keyword evidence="3" id="KW-0963">Cytoplasm</keyword>
<dbReference type="SUPFAM" id="SSF51445">
    <property type="entry name" value="(Trans)glycosidases"/>
    <property type="match status" value="1"/>
</dbReference>
<dbReference type="Gene3D" id="3.20.20.80">
    <property type="entry name" value="Glycosidases"/>
    <property type="match status" value="1"/>
</dbReference>
<dbReference type="GO" id="GO:0005737">
    <property type="term" value="C:cytoplasm"/>
    <property type="evidence" value="ECO:0007669"/>
    <property type="project" value="UniProtKB-SubCell"/>
</dbReference>
<evidence type="ECO:0000313" key="8">
    <source>
        <dbReference type="EMBL" id="QWG04873.1"/>
    </source>
</evidence>
<dbReference type="EMBL" id="CP076133">
    <property type="protein sequence ID" value="QWG04873.1"/>
    <property type="molecule type" value="Genomic_DNA"/>
</dbReference>
<dbReference type="InterPro" id="IPR053879">
    <property type="entry name" value="HYDIN_VesB_CFA65-like_Ig"/>
</dbReference>
<dbReference type="Proteomes" id="UP000678679">
    <property type="component" value="Chromosome 2"/>
</dbReference>
<gene>
    <name evidence="8" type="ORF">KMW28_20835</name>
</gene>
<evidence type="ECO:0000256" key="6">
    <source>
        <dbReference type="SAM" id="SignalP"/>
    </source>
</evidence>
<proteinExistence type="predicted"/>
<sequence>MKYTIFYIILFGLVNLTANAQISISGEDEGVKILPDMAGYNNNTTNIFNPWSNDARRNTWVKTNSPLIRYPGGTVSTYWDHRKGRLFGMPEGNEIDITNDDLRPFVQRKHVINWVTTFTRGSNPMYDLKLLYDEMNGGTNVMFVLNMVTPGADYYEKLWGRSVNQSPESDDWWAMMDDRFANALAMLEQAEQNGIPVKYIEFGNEYFFGIGPSGTGSNGGAAVEPYSAGSSSDSKMRGAFPGDGVSYASAVNNWAAKLKALYPNARLAATGSDNNSDSPSRRNSWNEKVITQIDRDLVEAVSFHIYGGVHEGSVTEDAHELGLALKSLKESWEFDSLRSKMPDDMEYWFTEFDLSSNNSAQGEKTWGLGLATIFQSNNWMKNGNLGLLAFHQFADGGSNNRLTGFGRAYAMYSWASRFCTKAQKLQFDGTTDLTTGIANVQGWKFSNNPSNNDKYLIINFSGEAQDLTVVPELVGQDYQIASTWLGSFNDADVEDGQLENTVSMPAFSILIAETAPDNQSARIGVSIDNQSMDNDQKVNLGIVPLTTSTSKVIEISNNGQEDLVLDNALVTIIGDTDNEVTLQLDQLTGSISSGASESFTLDFEGKLEGAKNFSLEIVSNSVANDKFTILFQANVEELSPSYTLSLNAKDILNSTTHDFGDFTNESAAIKRSIGIKNTGNQDLIIDVNATQLSGHADFMLEKLPAKIKVGTTEYVELIYTPNAVGDISSTLNVIFENYDDDVELTFEASKTDIEYTYKVEYKYNGTVLENNATIDLGDLEYNGGEEIVSIEMKSLGNTTILVDQNQSKIEGSLYNLQALPTDIDPNKYKLIMVRFRPLSYGNYDAKLTVVTNAENNSTMVINFKAAVINKNPSFALSVENEKVEKEFDFGEYDASDNVKHFEILNDGFVDLEINEVKISGEDKDQFILNVDGLNNVLEPSQSTDFSIEFKPTQSEVSAELSISSNVGSTPKTYTINGTGGNITSIYPTTSKVDIYPTIWKSGSTLQFKLPQEELYLSVISVIGEEIISITGKLSDVQKAIQDISYSLPKGLYIFQVHSGNEHFAKRIVKQ</sequence>